<dbReference type="SUPFAM" id="SSF101152">
    <property type="entry name" value="Mob1/phocein"/>
    <property type="match status" value="1"/>
</dbReference>
<organism evidence="1 2">
    <name type="scientific">Cavenderia fasciculata</name>
    <name type="common">Slime mold</name>
    <name type="synonym">Dictyostelium fasciculatum</name>
    <dbReference type="NCBI Taxonomy" id="261658"/>
    <lineage>
        <taxon>Eukaryota</taxon>
        <taxon>Amoebozoa</taxon>
        <taxon>Evosea</taxon>
        <taxon>Eumycetozoa</taxon>
        <taxon>Dictyostelia</taxon>
        <taxon>Acytosteliales</taxon>
        <taxon>Cavenderiaceae</taxon>
        <taxon>Cavenderia</taxon>
    </lineage>
</organism>
<gene>
    <name evidence="1" type="ORF">DFA_06863</name>
</gene>
<dbReference type="InterPro" id="IPR005301">
    <property type="entry name" value="MOB_kinase_act_fam"/>
</dbReference>
<dbReference type="RefSeq" id="XP_004358109.1">
    <property type="nucleotide sequence ID" value="XM_004358052.1"/>
</dbReference>
<dbReference type="EMBL" id="GL883013">
    <property type="protein sequence ID" value="EGG19763.1"/>
    <property type="molecule type" value="Genomic_DNA"/>
</dbReference>
<accession>F4PWW0</accession>
<protein>
    <submittedName>
        <fullName evidence="1">MOB1</fullName>
    </submittedName>
</protein>
<dbReference type="STRING" id="1054147.F4PWW0"/>
<dbReference type="InterPro" id="IPR036703">
    <property type="entry name" value="MOB_kinase_act_sf"/>
</dbReference>
<dbReference type="GeneID" id="14872277"/>
<dbReference type="Pfam" id="PF03637">
    <property type="entry name" value="Mob1_phocein"/>
    <property type="match status" value="1"/>
</dbReference>
<keyword evidence="2" id="KW-1185">Reference proteome</keyword>
<dbReference type="OMA" id="KECPAIA"/>
<dbReference type="AlphaFoldDB" id="F4PWW0"/>
<dbReference type="Gene3D" id="1.20.140.30">
    <property type="entry name" value="MOB kinase activator"/>
    <property type="match status" value="1"/>
</dbReference>
<dbReference type="KEGG" id="dfa:DFA_06863"/>
<dbReference type="SMART" id="SM01388">
    <property type="entry name" value="Mob1_phocein"/>
    <property type="match status" value="1"/>
</dbReference>
<dbReference type="OrthoDB" id="184876at2759"/>
<evidence type="ECO:0000313" key="1">
    <source>
        <dbReference type="EMBL" id="EGG19763.1"/>
    </source>
</evidence>
<sequence>MTSTTSSSTTSEKRRNRIGTKNGDLYQWTHIPYDQINSNYATQEYIQDKIRENESVEDIIEPPESHDLHVWQYEQIRQFTLELNHFAVHFSDVCTAKTCPKMKATEDWLFLCASHKATQECSAIDYFFHTLDNTSALLNSEKLFPKRIEISTSSLKQFPSIMRRLYRLFAHAYFHHREIYDQIEEQTHLCERFVTFALKYSLVPPSSLIIPSPK</sequence>
<reference evidence="2" key="1">
    <citation type="journal article" date="2011" name="Genome Res.">
        <title>Phylogeny-wide analysis of social amoeba genomes highlights ancient origins for complex intercellular communication.</title>
        <authorList>
            <person name="Heidel A.J."/>
            <person name="Lawal H.M."/>
            <person name="Felder M."/>
            <person name="Schilde C."/>
            <person name="Helps N.R."/>
            <person name="Tunggal B."/>
            <person name="Rivero F."/>
            <person name="John U."/>
            <person name="Schleicher M."/>
            <person name="Eichinger L."/>
            <person name="Platzer M."/>
            <person name="Noegel A.A."/>
            <person name="Schaap P."/>
            <person name="Gloeckner G."/>
        </authorList>
    </citation>
    <scope>NUCLEOTIDE SEQUENCE [LARGE SCALE GENOMIC DNA]</scope>
    <source>
        <strain evidence="2">SH3</strain>
    </source>
</reference>
<proteinExistence type="predicted"/>
<name>F4PWW0_CACFS</name>
<evidence type="ECO:0000313" key="2">
    <source>
        <dbReference type="Proteomes" id="UP000007797"/>
    </source>
</evidence>
<dbReference type="Proteomes" id="UP000007797">
    <property type="component" value="Unassembled WGS sequence"/>
</dbReference>
<dbReference type="PANTHER" id="PTHR22599">
    <property type="entry name" value="MPS ONE BINDER KINASE ACTIVATOR-LIKE MOB"/>
    <property type="match status" value="1"/>
</dbReference>